<dbReference type="InterPro" id="IPR044746">
    <property type="entry name" value="ABCC_6TM_D1"/>
</dbReference>
<dbReference type="Proteomes" id="UP001347796">
    <property type="component" value="Unassembled WGS sequence"/>
</dbReference>
<feature type="transmembrane region" description="Helical" evidence="10">
    <location>
        <begin position="210"/>
        <end position="229"/>
    </location>
</feature>
<feature type="domain" description="ABC transmembrane type-1" evidence="12">
    <location>
        <begin position="96"/>
        <end position="370"/>
    </location>
</feature>
<dbReference type="PANTHER" id="PTHR24223:SF456">
    <property type="entry name" value="MULTIDRUG RESISTANCE-ASSOCIATED PROTEIN LETHAL(2)03659"/>
    <property type="match status" value="1"/>
</dbReference>
<dbReference type="Gene3D" id="3.40.50.300">
    <property type="entry name" value="P-loop containing nucleotide triphosphate hydrolases"/>
    <property type="match status" value="2"/>
</dbReference>
<reference evidence="13 14" key="1">
    <citation type="submission" date="2024-01" db="EMBL/GenBank/DDBJ databases">
        <title>The genome of the rayed Mediterranean limpet Patella caerulea (Linnaeus, 1758).</title>
        <authorList>
            <person name="Anh-Thu Weber A."/>
            <person name="Halstead-Nussloch G."/>
        </authorList>
    </citation>
    <scope>NUCLEOTIDE SEQUENCE [LARGE SCALE GENOMIC DNA]</scope>
    <source>
        <strain evidence="13">AATW-2023a</strain>
        <tissue evidence="13">Whole specimen</tissue>
    </source>
</reference>
<comment type="similarity">
    <text evidence="2">Belongs to the ABC transporter superfamily. ABCC family. Conjugate transporter (TC 3.A.1.208) subfamily.</text>
</comment>
<dbReference type="CDD" id="cd03250">
    <property type="entry name" value="ABCC_MRP_domain1"/>
    <property type="match status" value="1"/>
</dbReference>
<feature type="region of interest" description="Disordered" evidence="9">
    <location>
        <begin position="1050"/>
        <end position="1069"/>
    </location>
</feature>
<feature type="compositionally biased region" description="Polar residues" evidence="9">
    <location>
        <begin position="1347"/>
        <end position="1358"/>
    </location>
</feature>
<dbReference type="InterPro" id="IPR036640">
    <property type="entry name" value="ABC1_TM_sf"/>
</dbReference>
<evidence type="ECO:0000259" key="11">
    <source>
        <dbReference type="PROSITE" id="PS50893"/>
    </source>
</evidence>
<dbReference type="CDD" id="cd18579">
    <property type="entry name" value="ABC_6TM_ABCC_D1"/>
    <property type="match status" value="1"/>
</dbReference>
<dbReference type="FunFam" id="1.20.1560.10:FF:000006">
    <property type="entry name" value="ATP-binding cassette, sub-family C (CFTR/MRP), member 9"/>
    <property type="match status" value="1"/>
</dbReference>
<feature type="compositionally biased region" description="Basic and acidic residues" evidence="9">
    <location>
        <begin position="1050"/>
        <end position="1061"/>
    </location>
</feature>
<dbReference type="PROSITE" id="PS50929">
    <property type="entry name" value="ABC_TM1F"/>
    <property type="match status" value="2"/>
</dbReference>
<evidence type="ECO:0000256" key="7">
    <source>
        <dbReference type="ARBA" id="ARBA00022989"/>
    </source>
</evidence>
<evidence type="ECO:0000256" key="3">
    <source>
        <dbReference type="ARBA" id="ARBA00022448"/>
    </source>
</evidence>
<evidence type="ECO:0000256" key="8">
    <source>
        <dbReference type="ARBA" id="ARBA00023136"/>
    </source>
</evidence>
<dbReference type="InterPro" id="IPR027417">
    <property type="entry name" value="P-loop_NTPase"/>
</dbReference>
<feature type="domain" description="ABC transporter" evidence="11">
    <location>
        <begin position="434"/>
        <end position="659"/>
    </location>
</feature>
<proteinExistence type="inferred from homology"/>
<dbReference type="SUPFAM" id="SSF90123">
    <property type="entry name" value="ABC transporter transmembrane region"/>
    <property type="match status" value="2"/>
</dbReference>
<dbReference type="CDD" id="cd03244">
    <property type="entry name" value="ABCC_MRP_domain2"/>
    <property type="match status" value="1"/>
</dbReference>
<comment type="subcellular location">
    <subcellularLocation>
        <location evidence="1">Membrane</location>
        <topology evidence="1">Multi-pass membrane protein</topology>
    </subcellularLocation>
</comment>
<feature type="transmembrane region" description="Helical" evidence="10">
    <location>
        <begin position="235"/>
        <end position="255"/>
    </location>
</feature>
<evidence type="ECO:0000259" key="12">
    <source>
        <dbReference type="PROSITE" id="PS50929"/>
    </source>
</evidence>
<feature type="transmembrane region" description="Helical" evidence="10">
    <location>
        <begin position="892"/>
        <end position="911"/>
    </location>
</feature>
<keyword evidence="3" id="KW-0813">Transport</keyword>
<dbReference type="Pfam" id="PF00005">
    <property type="entry name" value="ABC_tran"/>
    <property type="match status" value="2"/>
</dbReference>
<dbReference type="Pfam" id="PF00664">
    <property type="entry name" value="ABC_membrane"/>
    <property type="match status" value="2"/>
</dbReference>
<feature type="transmembrane region" description="Helical" evidence="10">
    <location>
        <begin position="864"/>
        <end position="886"/>
    </location>
</feature>
<dbReference type="InterPro" id="IPR011527">
    <property type="entry name" value="ABC1_TM_dom"/>
</dbReference>
<dbReference type="SUPFAM" id="SSF52540">
    <property type="entry name" value="P-loop containing nucleoside triphosphate hydrolases"/>
    <property type="match status" value="2"/>
</dbReference>
<dbReference type="GO" id="GO:0016887">
    <property type="term" value="F:ATP hydrolysis activity"/>
    <property type="evidence" value="ECO:0007669"/>
    <property type="project" value="InterPro"/>
</dbReference>
<dbReference type="GO" id="GO:0140359">
    <property type="term" value="F:ABC-type transporter activity"/>
    <property type="evidence" value="ECO:0007669"/>
    <property type="project" value="InterPro"/>
</dbReference>
<feature type="transmembrane region" description="Helical" evidence="10">
    <location>
        <begin position="704"/>
        <end position="721"/>
    </location>
</feature>
<feature type="transmembrane region" description="Helical" evidence="10">
    <location>
        <begin position="797"/>
        <end position="823"/>
    </location>
</feature>
<dbReference type="GO" id="GO:0016020">
    <property type="term" value="C:membrane"/>
    <property type="evidence" value="ECO:0007669"/>
    <property type="project" value="UniProtKB-SubCell"/>
</dbReference>
<keyword evidence="8 10" id="KW-0472">Membrane</keyword>
<dbReference type="SMART" id="SM00382">
    <property type="entry name" value="AAA"/>
    <property type="match status" value="2"/>
</dbReference>
<dbReference type="EMBL" id="JAZGQO010000008">
    <property type="protein sequence ID" value="KAK6179933.1"/>
    <property type="molecule type" value="Genomic_DNA"/>
</dbReference>
<feature type="compositionally biased region" description="Basic and acidic residues" evidence="9">
    <location>
        <begin position="1360"/>
        <end position="1390"/>
    </location>
</feature>
<evidence type="ECO:0000256" key="4">
    <source>
        <dbReference type="ARBA" id="ARBA00022692"/>
    </source>
</evidence>
<keyword evidence="6" id="KW-0067">ATP-binding</keyword>
<evidence type="ECO:0000256" key="5">
    <source>
        <dbReference type="ARBA" id="ARBA00022741"/>
    </source>
</evidence>
<dbReference type="PROSITE" id="PS50893">
    <property type="entry name" value="ABC_TRANSPORTER_2"/>
    <property type="match status" value="2"/>
</dbReference>
<comment type="caution">
    <text evidence="13">The sequence shown here is derived from an EMBL/GenBank/DDBJ whole genome shotgun (WGS) entry which is preliminary data.</text>
</comment>
<dbReference type="InterPro" id="IPR003439">
    <property type="entry name" value="ABC_transporter-like_ATP-bd"/>
</dbReference>
<keyword evidence="14" id="KW-1185">Reference proteome</keyword>
<feature type="region of interest" description="Disordered" evidence="9">
    <location>
        <begin position="1347"/>
        <end position="1429"/>
    </location>
</feature>
<dbReference type="FunFam" id="3.40.50.300:FF:000163">
    <property type="entry name" value="Multidrug resistance-associated protein member 4"/>
    <property type="match status" value="1"/>
</dbReference>
<feature type="compositionally biased region" description="Polar residues" evidence="9">
    <location>
        <begin position="1410"/>
        <end position="1429"/>
    </location>
</feature>
<evidence type="ECO:0000256" key="10">
    <source>
        <dbReference type="SAM" id="Phobius"/>
    </source>
</evidence>
<dbReference type="FunFam" id="3.40.50.300:FF:000997">
    <property type="entry name" value="Multidrug resistance-associated protein 1"/>
    <property type="match status" value="1"/>
</dbReference>
<keyword evidence="4 10" id="KW-0812">Transmembrane</keyword>
<evidence type="ECO:0000256" key="6">
    <source>
        <dbReference type="ARBA" id="ARBA00022840"/>
    </source>
</evidence>
<name>A0AAN8JTW6_PATCE</name>
<feature type="transmembrane region" description="Helical" evidence="10">
    <location>
        <begin position="131"/>
        <end position="153"/>
    </location>
</feature>
<protein>
    <submittedName>
        <fullName evidence="13">Uncharacterized protein</fullName>
    </submittedName>
</protein>
<evidence type="ECO:0000256" key="1">
    <source>
        <dbReference type="ARBA" id="ARBA00004141"/>
    </source>
</evidence>
<evidence type="ECO:0000313" key="14">
    <source>
        <dbReference type="Proteomes" id="UP001347796"/>
    </source>
</evidence>
<keyword evidence="5" id="KW-0547">Nucleotide-binding</keyword>
<evidence type="ECO:0000256" key="9">
    <source>
        <dbReference type="SAM" id="MobiDB-lite"/>
    </source>
</evidence>
<dbReference type="PANTHER" id="PTHR24223">
    <property type="entry name" value="ATP-BINDING CASSETTE SUB-FAMILY C"/>
    <property type="match status" value="1"/>
</dbReference>
<accession>A0AAN8JTW6</accession>
<evidence type="ECO:0000256" key="2">
    <source>
        <dbReference type="ARBA" id="ARBA00009726"/>
    </source>
</evidence>
<organism evidence="13 14">
    <name type="scientific">Patella caerulea</name>
    <name type="common">Rayed Mediterranean limpet</name>
    <dbReference type="NCBI Taxonomy" id="87958"/>
    <lineage>
        <taxon>Eukaryota</taxon>
        <taxon>Metazoa</taxon>
        <taxon>Spiralia</taxon>
        <taxon>Lophotrochozoa</taxon>
        <taxon>Mollusca</taxon>
        <taxon>Gastropoda</taxon>
        <taxon>Patellogastropoda</taxon>
        <taxon>Patelloidea</taxon>
        <taxon>Patellidae</taxon>
        <taxon>Patella</taxon>
    </lineage>
</organism>
<dbReference type="InterPro" id="IPR017871">
    <property type="entry name" value="ABC_transporter-like_CS"/>
</dbReference>
<evidence type="ECO:0000313" key="13">
    <source>
        <dbReference type="EMBL" id="KAK6179933.1"/>
    </source>
</evidence>
<dbReference type="Gene3D" id="1.20.1560.10">
    <property type="entry name" value="ABC transporter type 1, transmembrane domain"/>
    <property type="match status" value="2"/>
</dbReference>
<keyword evidence="7 10" id="KW-1133">Transmembrane helix</keyword>
<dbReference type="InterPro" id="IPR050173">
    <property type="entry name" value="ABC_transporter_C-like"/>
</dbReference>
<sequence length="1429" mass="162921">MSEKIPADEKCLYDTANTFSRISFWWLNSLFKKGFRKGLTLEDVSKCPQGDDSSFLWGKIDKLWDYHLTNYRSGKKASLIMAVLSTFKSEFVLPGFLIFICESCRVVSPFIIGQLISYFQNTDLVSKTEAYIYAVALGVALILAMFCDLFHFYKQQHISLKMKTAVGGLIYRKLLSLSSQTFHLTNSGKIVNLLSTDLEKFNFAFETSHYLWLCPIELVVVMSLLYYYIGYPCLFTLVVIAILLPLQILCGRCFGNLRTKIGKWSDKRINKMNEVLSGMKVIKLYCWEKPFHKVISSLRKHEIKFVKRAMCLKSLNLSLMKVSPKLMSLVIFVSIWWLGNPLSARLVFVTVGYMYILQDSVFLFLFLAVENITILLASLKRVEEFLLLNENKENSTRTFKKVNIQAVTKETKVSIEVERMTARWHINENDYRYSRMEETERILVENEMEKYFSLRNINLTVKKGELLAVIGHVGSGKSSLLMTLMGEIHHNKGQISVHGSVGYSCQQSWVFAGSLKENVLFGDVYDSKRYEQVLQSCALIKDIGRMSQGDATLVGERGLFLSGGQKARLTLARCVYRDCDVYLLDDPLSSVDAEVGQQIFQQCVTGFLGNKTRILVTHQLQYLQSADRVLILNEGKVSHIGTYNELLQQGVDFTGFEENEDKPQIKELETIETLQWKEDTIDLNEEHSNTGVIKFWVYRDYIKAGYGYILGPILLITLALSKPSFFLSDWNLARWAVSYDLPDLPVNKTTSTADWLLINMTSPLVGYNISNNYTTTMIPDVEIPASIPVITKDMRRYLMYFGVYVVFGFIAILVNLQMCVYASQNLHNKMFRKVLGATTRLFDSQPLGRILNRFSRDIGLMDDFLVRLIFINVELLLSLLGIAINICIIAPWLFIALVPLAIVVIAIRYYAVHTTRDVRRLEALAKSPVYCHISDTIIGLQTIRISDKQTQFTREFDEFQNQASGAWFMYLSTYRWFSVRSLIGLMIFLNLVIHVCLLMRDSVSPGLLALALTYLISFGMPFEFYIRITAELENAMTSVERVLSYTHVNQEAERKSDRPPPKDWPSQGSITFSDVSLRYTPDSPLALRKIDIHIRSKEKIGIVGRSGAGKTSLLSALFRLAEPEGRIWIDGWDVLQIGLDELRSKISVIPQDPVLFSGTLRYNLDPFDEYSDERLWNALEQVRLREKVVSTPDNLYMEISESGNNFSVGQRQLVCLARAILRYNAILVLDEATAHVDHTTDELIQGTIRAKFIGSTVLTIAHRLQTVMDCDRILVLHDGEVKEFDTPYNLLQEEDGYFTNLVDQTGVQQAAELRNLARIANMQRASASILLEKAVLKADKQLSTSRTSLNKTIRSRNSISRKDSQRKNRQDFDAENEEKNKKEEKTKSSEENSSASNVDIKNYSKEKNVSIISPSKGENSKTHVNSIEI</sequence>
<feature type="transmembrane region" description="Helical" evidence="10">
    <location>
        <begin position="977"/>
        <end position="1000"/>
    </location>
</feature>
<feature type="domain" description="ABC transporter" evidence="11">
    <location>
        <begin position="1070"/>
        <end position="1303"/>
    </location>
</feature>
<feature type="domain" description="ABC transmembrane type-1" evidence="12">
    <location>
        <begin position="797"/>
        <end position="1034"/>
    </location>
</feature>
<dbReference type="PROSITE" id="PS00211">
    <property type="entry name" value="ABC_TRANSPORTER_1"/>
    <property type="match status" value="2"/>
</dbReference>
<gene>
    <name evidence="13" type="ORF">SNE40_012180</name>
</gene>
<dbReference type="InterPro" id="IPR003593">
    <property type="entry name" value="AAA+_ATPase"/>
</dbReference>
<dbReference type="GO" id="GO:0005524">
    <property type="term" value="F:ATP binding"/>
    <property type="evidence" value="ECO:0007669"/>
    <property type="project" value="UniProtKB-KW"/>
</dbReference>